<dbReference type="EMBL" id="JACGCI010000234">
    <property type="protein sequence ID" value="KAF6741575.1"/>
    <property type="molecule type" value="Genomic_DNA"/>
</dbReference>
<sequence>MHDDLDTQCQPACRKPALRKLIELSDGKPPSSALARPRLRSDDPQIRKLIHDGQNFGRTVSAFANIESIFIAGLNNQPVTEEQYREMKELKLYKKLLAVSHGLEDVILNSKGEEELTSIAAFLQKGLMIGRFNDIKSLKSAVLDWIVPIGNERLDPPLRRGTKTGRGFHHDRTGSLLCPVGLDWNKDSDGIREMVIGGDQWPIFLYENEIFDPEDPWKGLLRNQILVQGFKHIFKDENNGMTQVTAASIAYTSAQIRFALSSTTIFARSDKETLSEVFYNSILELLEDPEELEEVEQLLTWWNKRVTPTPPPVLKRRDHNGIFCSGRFRVAVFGLLAVTLSRFLFLYNA</sequence>
<proteinExistence type="predicted"/>
<evidence type="ECO:0000313" key="3">
    <source>
        <dbReference type="Proteomes" id="UP000521943"/>
    </source>
</evidence>
<comment type="caution">
    <text evidence="2">The sequence shown here is derived from an EMBL/GenBank/DDBJ whole genome shotgun (WGS) entry which is preliminary data.</text>
</comment>
<dbReference type="Pfam" id="PF20414">
    <property type="entry name" value="DUF6698"/>
    <property type="match status" value="1"/>
</dbReference>
<accession>A0A8H6LT03</accession>
<reference evidence="2 3" key="1">
    <citation type="submission" date="2020-07" db="EMBL/GenBank/DDBJ databases">
        <title>Comparative genomics of pyrophilous fungi reveals a link between fire events and developmental genes.</title>
        <authorList>
            <consortium name="DOE Joint Genome Institute"/>
            <person name="Steindorff A.S."/>
            <person name="Carver A."/>
            <person name="Calhoun S."/>
            <person name="Stillman K."/>
            <person name="Liu H."/>
            <person name="Lipzen A."/>
            <person name="Pangilinan J."/>
            <person name="Labutti K."/>
            <person name="Bruns T.D."/>
            <person name="Grigoriev I.V."/>
        </authorList>
    </citation>
    <scope>NUCLEOTIDE SEQUENCE [LARGE SCALE GENOMIC DNA]</scope>
    <source>
        <strain evidence="2 3">CBS 144469</strain>
    </source>
</reference>
<dbReference type="EMBL" id="JACGCI010000294">
    <property type="protein sequence ID" value="KAF6741088.1"/>
    <property type="molecule type" value="Genomic_DNA"/>
</dbReference>
<organism evidence="2 3">
    <name type="scientific">Ephemerocybe angulata</name>
    <dbReference type="NCBI Taxonomy" id="980116"/>
    <lineage>
        <taxon>Eukaryota</taxon>
        <taxon>Fungi</taxon>
        <taxon>Dikarya</taxon>
        <taxon>Basidiomycota</taxon>
        <taxon>Agaricomycotina</taxon>
        <taxon>Agaricomycetes</taxon>
        <taxon>Agaricomycetidae</taxon>
        <taxon>Agaricales</taxon>
        <taxon>Agaricineae</taxon>
        <taxon>Psathyrellaceae</taxon>
        <taxon>Ephemerocybe</taxon>
    </lineage>
</organism>
<name>A0A8H6LT03_9AGAR</name>
<evidence type="ECO:0000313" key="1">
    <source>
        <dbReference type="EMBL" id="KAF6741088.1"/>
    </source>
</evidence>
<dbReference type="Proteomes" id="UP000521943">
    <property type="component" value="Unassembled WGS sequence"/>
</dbReference>
<protein>
    <submittedName>
        <fullName evidence="2">Uncharacterized protein</fullName>
    </submittedName>
</protein>
<dbReference type="AlphaFoldDB" id="A0A8H6LT03"/>
<gene>
    <name evidence="2" type="ORF">DFP72DRAFT_943149</name>
    <name evidence="1" type="ORF">DFP72DRAFT_947135</name>
</gene>
<dbReference type="OrthoDB" id="3220614at2759"/>
<dbReference type="InterPro" id="IPR046521">
    <property type="entry name" value="DUF6698"/>
</dbReference>
<keyword evidence="3" id="KW-1185">Reference proteome</keyword>
<evidence type="ECO:0000313" key="2">
    <source>
        <dbReference type="EMBL" id="KAF6741575.1"/>
    </source>
</evidence>